<comment type="caution">
    <text evidence="1">The sequence shown here is derived from an EMBL/GenBank/DDBJ whole genome shotgun (WGS) entry which is preliminary data.</text>
</comment>
<reference evidence="1 2" key="1">
    <citation type="submission" date="2021-06" db="EMBL/GenBank/DDBJ databases">
        <authorList>
            <person name="Kallberg Y."/>
            <person name="Tangrot J."/>
            <person name="Rosling A."/>
        </authorList>
    </citation>
    <scope>NUCLEOTIDE SEQUENCE [LARGE SCALE GENOMIC DNA]</scope>
    <source>
        <strain evidence="1 2">120-4 pot B 10/14</strain>
    </source>
</reference>
<gene>
    <name evidence="1" type="ORF">GMARGA_LOCUS15233</name>
</gene>
<dbReference type="InterPro" id="IPR011009">
    <property type="entry name" value="Kinase-like_dom_sf"/>
</dbReference>
<name>A0ABN7V790_GIGMA</name>
<keyword evidence="2" id="KW-1185">Reference proteome</keyword>
<dbReference type="SUPFAM" id="SSF56112">
    <property type="entry name" value="Protein kinase-like (PK-like)"/>
    <property type="match status" value="1"/>
</dbReference>
<evidence type="ECO:0000313" key="1">
    <source>
        <dbReference type="EMBL" id="CAG8739536.1"/>
    </source>
</evidence>
<accession>A0ABN7V790</accession>
<protein>
    <submittedName>
        <fullName evidence="1">7138_t:CDS:1</fullName>
    </submittedName>
</protein>
<dbReference type="Proteomes" id="UP000789901">
    <property type="component" value="Unassembled WGS sequence"/>
</dbReference>
<evidence type="ECO:0000313" key="2">
    <source>
        <dbReference type="Proteomes" id="UP000789901"/>
    </source>
</evidence>
<dbReference type="Gene3D" id="3.30.200.20">
    <property type="entry name" value="Phosphorylase Kinase, domain 1"/>
    <property type="match status" value="1"/>
</dbReference>
<dbReference type="EMBL" id="CAJVQB010010403">
    <property type="protein sequence ID" value="CAG8739536.1"/>
    <property type="molecule type" value="Genomic_DNA"/>
</dbReference>
<sequence>MSNIDLFEKIEFGQKFEYASFENKEEIGKGRFGVMCKAYLKDIKQVVALKTLYYYDENSLGDLLKKVCISFVTNLIEELSYEYASFENKTEISKGRFGVKYKAYSSDEKQIVALKTLYYYFKNRAIRMSMHLIKDNRETPVEFKNLYEATWKDKLDSRPDIKKICKKLDNIQLDLFSLKIGLTKMVVRLIKGTRETVINKTPIDFKNLYDAAWGGIPDSRPDIKDICKKLNNIRLEQVL</sequence>
<organism evidence="1 2">
    <name type="scientific">Gigaspora margarita</name>
    <dbReference type="NCBI Taxonomy" id="4874"/>
    <lineage>
        <taxon>Eukaryota</taxon>
        <taxon>Fungi</taxon>
        <taxon>Fungi incertae sedis</taxon>
        <taxon>Mucoromycota</taxon>
        <taxon>Glomeromycotina</taxon>
        <taxon>Glomeromycetes</taxon>
        <taxon>Diversisporales</taxon>
        <taxon>Gigasporaceae</taxon>
        <taxon>Gigaspora</taxon>
    </lineage>
</organism>
<proteinExistence type="predicted"/>